<dbReference type="Proteomes" id="UP000245771">
    <property type="component" value="Unassembled WGS sequence"/>
</dbReference>
<feature type="compositionally biased region" description="Basic and acidic residues" evidence="1">
    <location>
        <begin position="311"/>
        <end position="328"/>
    </location>
</feature>
<feature type="compositionally biased region" description="Basic residues" evidence="1">
    <location>
        <begin position="353"/>
        <end position="362"/>
    </location>
</feature>
<name>A0A316VFA4_9BASI</name>
<keyword evidence="4" id="KW-1185">Reference proteome</keyword>
<feature type="compositionally biased region" description="Low complexity" evidence="1">
    <location>
        <begin position="370"/>
        <end position="383"/>
    </location>
</feature>
<protein>
    <submittedName>
        <fullName evidence="3">Uncharacterized protein</fullName>
    </submittedName>
</protein>
<feature type="region of interest" description="Disordered" evidence="1">
    <location>
        <begin position="292"/>
        <end position="330"/>
    </location>
</feature>
<sequence length="403" mass="47456">MKQTTTLATAFISILFHSRVTSQLPLNSHESQSVDSDWKAYINWPSSPAKASEPDEVNSAPSTSTNVQSNVHAEESLKKNFKYSKEKRKLDHLKMREDPERWQLELMRKRQSYHLRKIYRSQEFKRLSKAEQRVTIQARKEMFRKTHCKGFRTDAIGNIRVQRKQLKAIGSREASPDWFRELESQNFDWGNIVDLPSSPERGVSFHNSNEEPHPSIQSNHPNSETPKDDRNTHGHGNNSEKSNTIISRERRQKQENSRRYYDKLRSDPKRLALARARDKSRHLKRKVEAQERLNSLPQAEREAEIASQKSKRSEYNKRYHEKHSDLIRAKRKIANKPIKVYKLSETEREIGKRKMQLSRARKREREKQQKQPLSPQQQLPAQKNPWSHNRNPPSHLKGDGNWL</sequence>
<feature type="region of interest" description="Disordered" evidence="1">
    <location>
        <begin position="47"/>
        <end position="72"/>
    </location>
</feature>
<dbReference type="InParanoid" id="A0A316VFA4"/>
<feature type="compositionally biased region" description="Polar residues" evidence="1">
    <location>
        <begin position="234"/>
        <end position="246"/>
    </location>
</feature>
<accession>A0A316VFA4</accession>
<reference evidence="3 4" key="1">
    <citation type="journal article" date="2018" name="Mol. Biol. Evol.">
        <title>Broad Genomic Sampling Reveals a Smut Pathogenic Ancestry of the Fungal Clade Ustilaginomycotina.</title>
        <authorList>
            <person name="Kijpornyongpan T."/>
            <person name="Mondo S.J."/>
            <person name="Barry K."/>
            <person name="Sandor L."/>
            <person name="Lee J."/>
            <person name="Lipzen A."/>
            <person name="Pangilinan J."/>
            <person name="LaButti K."/>
            <person name="Hainaut M."/>
            <person name="Henrissat B."/>
            <person name="Grigoriev I.V."/>
            <person name="Spatafora J.W."/>
            <person name="Aime M.C."/>
        </authorList>
    </citation>
    <scope>NUCLEOTIDE SEQUENCE [LARGE SCALE GENOMIC DNA]</scope>
    <source>
        <strain evidence="3 4">MCA 3882</strain>
    </source>
</reference>
<keyword evidence="2" id="KW-0732">Signal</keyword>
<feature type="compositionally biased region" description="Basic and acidic residues" evidence="1">
    <location>
        <begin position="247"/>
        <end position="268"/>
    </location>
</feature>
<feature type="compositionally biased region" description="Polar residues" evidence="1">
    <location>
        <begin position="59"/>
        <end position="71"/>
    </location>
</feature>
<feature type="chain" id="PRO_5016292190" evidence="2">
    <location>
        <begin position="23"/>
        <end position="403"/>
    </location>
</feature>
<feature type="region of interest" description="Disordered" evidence="1">
    <location>
        <begin position="343"/>
        <end position="403"/>
    </location>
</feature>
<evidence type="ECO:0000313" key="4">
    <source>
        <dbReference type="Proteomes" id="UP000245771"/>
    </source>
</evidence>
<feature type="region of interest" description="Disordered" evidence="1">
    <location>
        <begin position="198"/>
        <end position="268"/>
    </location>
</feature>
<dbReference type="EMBL" id="KZ819603">
    <property type="protein sequence ID" value="PWN36262.1"/>
    <property type="molecule type" value="Genomic_DNA"/>
</dbReference>
<evidence type="ECO:0000313" key="3">
    <source>
        <dbReference type="EMBL" id="PWN36262.1"/>
    </source>
</evidence>
<feature type="compositionally biased region" description="Polar residues" evidence="1">
    <location>
        <begin position="215"/>
        <end position="224"/>
    </location>
</feature>
<dbReference type="RefSeq" id="XP_025356564.1">
    <property type="nucleotide sequence ID" value="XM_025497774.1"/>
</dbReference>
<feature type="compositionally biased region" description="Basic and acidic residues" evidence="1">
    <location>
        <begin position="343"/>
        <end position="352"/>
    </location>
</feature>
<gene>
    <name evidence="3" type="ORF">FA14DRAFT_155668</name>
</gene>
<organism evidence="3 4">
    <name type="scientific">Meira miltonrushii</name>
    <dbReference type="NCBI Taxonomy" id="1280837"/>
    <lineage>
        <taxon>Eukaryota</taxon>
        <taxon>Fungi</taxon>
        <taxon>Dikarya</taxon>
        <taxon>Basidiomycota</taxon>
        <taxon>Ustilaginomycotina</taxon>
        <taxon>Exobasidiomycetes</taxon>
        <taxon>Exobasidiales</taxon>
        <taxon>Brachybasidiaceae</taxon>
        <taxon>Meira</taxon>
    </lineage>
</organism>
<feature type="signal peptide" evidence="2">
    <location>
        <begin position="1"/>
        <end position="22"/>
    </location>
</feature>
<dbReference type="AlphaFoldDB" id="A0A316VFA4"/>
<evidence type="ECO:0000256" key="2">
    <source>
        <dbReference type="SAM" id="SignalP"/>
    </source>
</evidence>
<evidence type="ECO:0000256" key="1">
    <source>
        <dbReference type="SAM" id="MobiDB-lite"/>
    </source>
</evidence>
<dbReference type="GeneID" id="37019555"/>
<proteinExistence type="predicted"/>